<dbReference type="Gene3D" id="3.90.20.20">
    <property type="match status" value="1"/>
</dbReference>
<dbReference type="PANTHER" id="PTHR21237:SF23">
    <property type="entry name" value="GRPE PROTEIN HOMOLOG, MITOCHONDRIAL"/>
    <property type="match status" value="1"/>
</dbReference>
<dbReference type="GO" id="GO:0005737">
    <property type="term" value="C:cytoplasm"/>
    <property type="evidence" value="ECO:0007669"/>
    <property type="project" value="UniProtKB-SubCell"/>
</dbReference>
<dbReference type="SUPFAM" id="SSF58014">
    <property type="entry name" value="Coiled-coil domain of nucleotide exchange factor GrpE"/>
    <property type="match status" value="1"/>
</dbReference>
<dbReference type="PANTHER" id="PTHR21237">
    <property type="entry name" value="GRPE PROTEIN"/>
    <property type="match status" value="1"/>
</dbReference>
<accession>A0AAP4BSJ2</accession>
<feature type="region of interest" description="Disordered" evidence="6">
    <location>
        <begin position="242"/>
        <end position="262"/>
    </location>
</feature>
<dbReference type="NCBIfam" id="NF010761">
    <property type="entry name" value="PRK14164.1"/>
    <property type="match status" value="1"/>
</dbReference>
<comment type="similarity">
    <text evidence="1 3 5">Belongs to the GrpE family.</text>
</comment>
<dbReference type="RefSeq" id="WP_239211283.1">
    <property type="nucleotide sequence ID" value="NZ_CP100369.1"/>
</dbReference>
<proteinExistence type="inferred from homology"/>
<evidence type="ECO:0000313" key="8">
    <source>
        <dbReference type="Proteomes" id="UP001226160"/>
    </source>
</evidence>
<gene>
    <name evidence="3 7" type="primary">grpE</name>
    <name evidence="7" type="ORF">QPX54_01055</name>
</gene>
<feature type="region of interest" description="Disordered" evidence="6">
    <location>
        <begin position="1"/>
        <end position="143"/>
    </location>
</feature>
<dbReference type="PRINTS" id="PR00773">
    <property type="entry name" value="GRPEPROTEIN"/>
</dbReference>
<evidence type="ECO:0000256" key="4">
    <source>
        <dbReference type="RuleBase" id="RU000639"/>
    </source>
</evidence>
<feature type="compositionally biased region" description="Basic and acidic residues" evidence="6">
    <location>
        <begin position="110"/>
        <end position="122"/>
    </location>
</feature>
<dbReference type="Proteomes" id="UP001226160">
    <property type="component" value="Unassembled WGS sequence"/>
</dbReference>
<evidence type="ECO:0000313" key="7">
    <source>
        <dbReference type="EMBL" id="MDK4325108.1"/>
    </source>
</evidence>
<dbReference type="InterPro" id="IPR009012">
    <property type="entry name" value="GrpE_head"/>
</dbReference>
<reference evidence="7" key="1">
    <citation type="submission" date="2023-05" db="EMBL/GenBank/DDBJ databases">
        <title>Metabolic capabilities are highly conserved among human nasal-associated Corynebacterium species in pangenomic analyses.</title>
        <authorList>
            <person name="Tran T.H."/>
            <person name="Roberts A.Q."/>
            <person name="Escapa I.F."/>
            <person name="Gao W."/>
            <person name="Conlan S."/>
            <person name="Kong H."/>
            <person name="Segre J.A."/>
            <person name="Kelly M.S."/>
            <person name="Lemon K.P."/>
        </authorList>
    </citation>
    <scope>NUCLEOTIDE SEQUENCE</scope>
    <source>
        <strain evidence="7">KPL2654</strain>
    </source>
</reference>
<evidence type="ECO:0000256" key="6">
    <source>
        <dbReference type="SAM" id="MobiDB-lite"/>
    </source>
</evidence>
<name>A0AAP4BSJ2_9CORY</name>
<comment type="function">
    <text evidence="3 4">Participates actively in the response to hyperosmotic and heat shock by preventing the aggregation of stress-denatured proteins, in association with DnaK and GrpE. It is the nucleotide exchange factor for DnaK and may function as a thermosensor. Unfolded proteins bind initially to DnaJ; upon interaction with the DnaJ-bound protein, DnaK hydrolyzes its bound ATP, resulting in the formation of a stable complex. GrpE releases ADP from DnaK; ATP binding to DnaK triggers the release of the substrate protein, thus completing the reaction cycle. Several rounds of ATP-dependent interactions between DnaJ, DnaK and GrpE are required for fully efficient folding.</text>
</comment>
<dbReference type="Pfam" id="PF01025">
    <property type="entry name" value="GrpE"/>
    <property type="match status" value="1"/>
</dbReference>
<dbReference type="AlphaFoldDB" id="A0AAP4BSJ2"/>
<keyword evidence="3 4" id="KW-0346">Stress response</keyword>
<evidence type="ECO:0000256" key="3">
    <source>
        <dbReference type="HAMAP-Rule" id="MF_01151"/>
    </source>
</evidence>
<protein>
    <recommendedName>
        <fullName evidence="3 4">Protein GrpE</fullName>
    </recommendedName>
    <alternativeName>
        <fullName evidence="3">HSP-70 cofactor</fullName>
    </alternativeName>
</protein>
<dbReference type="SUPFAM" id="SSF51064">
    <property type="entry name" value="Head domain of nucleotide exchange factor GrpE"/>
    <property type="match status" value="1"/>
</dbReference>
<feature type="compositionally biased region" description="Acidic residues" evidence="6">
    <location>
        <begin position="53"/>
        <end position="68"/>
    </location>
</feature>
<dbReference type="PROSITE" id="PS01071">
    <property type="entry name" value="GRPE"/>
    <property type="match status" value="1"/>
</dbReference>
<feature type="compositionally biased region" description="Polar residues" evidence="6">
    <location>
        <begin position="247"/>
        <end position="262"/>
    </location>
</feature>
<dbReference type="HAMAP" id="MF_01151">
    <property type="entry name" value="GrpE"/>
    <property type="match status" value="1"/>
</dbReference>
<keyword evidence="3" id="KW-0963">Cytoplasm</keyword>
<dbReference type="GO" id="GO:0042803">
    <property type="term" value="F:protein homodimerization activity"/>
    <property type="evidence" value="ECO:0007669"/>
    <property type="project" value="InterPro"/>
</dbReference>
<evidence type="ECO:0000256" key="1">
    <source>
        <dbReference type="ARBA" id="ARBA00009054"/>
    </source>
</evidence>
<sequence>MSNRDEMPDNPGSPDATDPEATSAAQAEAAADAAEATQQETGQPSGGAGADGLADDVAVEPEVDEVEEPISTAADEAAARDAVADEATEAGAEEVAADEAETPEQALQRQLDERTDDLKRLNAEYTNYRRRSDRERQSVSESAKASVLSALLPILDDLELAKQHGDLEEGSPLEKFGSKFRETLKGQNLVTFGEPGEAFDPEIHEAVQDLSSGGEQVVGTVLRKGYKVGDRLVRNAMVIIADPEGSETGSGSDASAQANDNQ</sequence>
<dbReference type="InterPro" id="IPR013805">
    <property type="entry name" value="GrpE_CC"/>
</dbReference>
<dbReference type="GO" id="GO:0000774">
    <property type="term" value="F:adenyl-nucleotide exchange factor activity"/>
    <property type="evidence" value="ECO:0007669"/>
    <property type="project" value="InterPro"/>
</dbReference>
<dbReference type="GO" id="GO:0051087">
    <property type="term" value="F:protein-folding chaperone binding"/>
    <property type="evidence" value="ECO:0007669"/>
    <property type="project" value="InterPro"/>
</dbReference>
<dbReference type="CDD" id="cd00446">
    <property type="entry name" value="GrpE"/>
    <property type="match status" value="1"/>
</dbReference>
<evidence type="ECO:0000256" key="5">
    <source>
        <dbReference type="RuleBase" id="RU004478"/>
    </source>
</evidence>
<dbReference type="GO" id="GO:0006457">
    <property type="term" value="P:protein folding"/>
    <property type="evidence" value="ECO:0007669"/>
    <property type="project" value="InterPro"/>
</dbReference>
<comment type="caution">
    <text evidence="7">The sequence shown here is derived from an EMBL/GenBank/DDBJ whole genome shotgun (WGS) entry which is preliminary data.</text>
</comment>
<evidence type="ECO:0000256" key="2">
    <source>
        <dbReference type="ARBA" id="ARBA00023186"/>
    </source>
</evidence>
<organism evidence="7 8">
    <name type="scientific">Corynebacterium propinquum</name>
    <dbReference type="NCBI Taxonomy" id="43769"/>
    <lineage>
        <taxon>Bacteria</taxon>
        <taxon>Bacillati</taxon>
        <taxon>Actinomycetota</taxon>
        <taxon>Actinomycetes</taxon>
        <taxon>Mycobacteriales</taxon>
        <taxon>Corynebacteriaceae</taxon>
        <taxon>Corynebacterium</taxon>
    </lineage>
</organism>
<dbReference type="EMBL" id="JASNVP010000001">
    <property type="protein sequence ID" value="MDK4325108.1"/>
    <property type="molecule type" value="Genomic_DNA"/>
</dbReference>
<feature type="compositionally biased region" description="Low complexity" evidence="6">
    <location>
        <begin position="20"/>
        <end position="41"/>
    </location>
</feature>
<dbReference type="InterPro" id="IPR000740">
    <property type="entry name" value="GrpE"/>
</dbReference>
<comment type="subunit">
    <text evidence="3">Homodimer.</text>
</comment>
<feature type="compositionally biased region" description="Acidic residues" evidence="6">
    <location>
        <begin position="84"/>
        <end position="102"/>
    </location>
</feature>
<dbReference type="GO" id="GO:0051082">
    <property type="term" value="F:unfolded protein binding"/>
    <property type="evidence" value="ECO:0007669"/>
    <property type="project" value="TreeGrafter"/>
</dbReference>
<keyword evidence="2 3" id="KW-0143">Chaperone</keyword>
<comment type="subcellular location">
    <subcellularLocation>
        <location evidence="3">Cytoplasm</location>
    </subcellularLocation>
</comment>
<dbReference type="Gene3D" id="2.30.22.10">
    <property type="entry name" value="Head domain of nucleotide exchange factor GrpE"/>
    <property type="match status" value="1"/>
</dbReference>